<feature type="chain" id="PRO_5011505199" description="DUF2125 domain-containing protein" evidence="1">
    <location>
        <begin position="24"/>
        <end position="500"/>
    </location>
</feature>
<keyword evidence="1" id="KW-0732">Signal</keyword>
<protein>
    <recommendedName>
        <fullName evidence="4">DUF2125 domain-containing protein</fullName>
    </recommendedName>
</protein>
<evidence type="ECO:0000313" key="2">
    <source>
        <dbReference type="EMBL" id="SFS20153.1"/>
    </source>
</evidence>
<reference evidence="2 3" key="1">
    <citation type="submission" date="2016-10" db="EMBL/GenBank/DDBJ databases">
        <authorList>
            <person name="de Groot N.N."/>
        </authorList>
    </citation>
    <scope>NUCLEOTIDE SEQUENCE [LARGE SCALE GENOMIC DNA]</scope>
    <source>
        <strain evidence="2 3">DSM 29433</strain>
    </source>
</reference>
<proteinExistence type="predicted"/>
<evidence type="ECO:0008006" key="4">
    <source>
        <dbReference type="Google" id="ProtNLM"/>
    </source>
</evidence>
<evidence type="ECO:0000313" key="3">
    <source>
        <dbReference type="Proteomes" id="UP000198926"/>
    </source>
</evidence>
<keyword evidence="3" id="KW-1185">Reference proteome</keyword>
<dbReference type="EMBL" id="FOZM01000002">
    <property type="protein sequence ID" value="SFS20153.1"/>
    <property type="molecule type" value="Genomic_DNA"/>
</dbReference>
<dbReference type="STRING" id="1123755.SAMN05444714_2499"/>
<name>A0A1I6MWR6_9RHOB</name>
<feature type="signal peptide" evidence="1">
    <location>
        <begin position="1"/>
        <end position="23"/>
    </location>
</feature>
<dbReference type="InterPro" id="IPR018666">
    <property type="entry name" value="DUF2125"/>
</dbReference>
<dbReference type="AlphaFoldDB" id="A0A1I6MWR6"/>
<gene>
    <name evidence="2" type="ORF">SAMN05444714_2499</name>
</gene>
<dbReference type="Proteomes" id="UP000198926">
    <property type="component" value="Unassembled WGS sequence"/>
</dbReference>
<evidence type="ECO:0000256" key="1">
    <source>
        <dbReference type="SAM" id="SignalP"/>
    </source>
</evidence>
<sequence length="500" mass="52915">MAHSKTLKSAVCIAALFAGNAAAADVTAAEVWQNLKSQFEVYGEDGLSIGAEETSSGTVTVRDIAVTFADEEVSVTAEVGDMFFNEQADGTVRVTMEETYPMVITGDDGVVITLDVVQNNFVLVVSGTTDAMNYAVSADTYGIAFRDAIDGGVTYTGDASFMANTVTGSYVVNDGELREVISDISVATVDILVDFQLPGGEGEYVTGAAKINGLSSQGEATVPSETDFENPDMIFMDGFGFNAGYTIESADYVFDINAEGDQAAGSVSTGPVSLSAEMDAQTVAYASNTRDIAVSMQTSDFPLPIALSVDEYGVGFQMPIGVTDEPAPFGLQFDLVDLEISEMLWNIFDPNAVLPRDPATLQIALNGTARALIDFLDPANADAMESTEIPFEPYSISLDNLRISAAGALITGSGAFDFDNSDLETFAPMPRPEGSATIEIEGLNGLLDNLVTMGLVPQDQIMGPRMMMGMFARSTGDDQMEIEVEVAPNGQVNVNGNRVR</sequence>
<accession>A0A1I6MWR6</accession>
<dbReference type="Pfam" id="PF09898">
    <property type="entry name" value="DUF2125"/>
    <property type="match status" value="1"/>
</dbReference>
<organism evidence="2 3">
    <name type="scientific">Yoonia litorea</name>
    <dbReference type="NCBI Taxonomy" id="1123755"/>
    <lineage>
        <taxon>Bacteria</taxon>
        <taxon>Pseudomonadati</taxon>
        <taxon>Pseudomonadota</taxon>
        <taxon>Alphaproteobacteria</taxon>
        <taxon>Rhodobacterales</taxon>
        <taxon>Paracoccaceae</taxon>
        <taxon>Yoonia</taxon>
    </lineage>
</organism>
<dbReference type="RefSeq" id="WP_242649893.1">
    <property type="nucleotide sequence ID" value="NZ_FOZM01000002.1"/>
</dbReference>